<accession>A0AC61MPS7</accession>
<dbReference type="Proteomes" id="UP000595814">
    <property type="component" value="Chromosome"/>
</dbReference>
<reference evidence="1 2" key="1">
    <citation type="journal article" date="2022" name="Int. J. Syst. Evol. Microbiol.">
        <title>Miniphocaeibacter halophilus sp. nov., an ammonium-tolerant acetate-producing bacterium isolated from a biogas system.</title>
        <authorList>
            <person name="Schnurer A."/>
            <person name="Singh A."/>
            <person name="Bi S."/>
            <person name="Qiao W."/>
            <person name="Westerholm M."/>
        </authorList>
    </citation>
    <scope>NUCLEOTIDE SEQUENCE [LARGE SCALE GENOMIC DNA]</scope>
    <source>
        <strain evidence="1 2">AMB_01</strain>
    </source>
</reference>
<protein>
    <submittedName>
        <fullName evidence="1">TIGR01440 family protein</fullName>
    </submittedName>
</protein>
<keyword evidence="2" id="KW-1185">Reference proteome</keyword>
<evidence type="ECO:0000313" key="1">
    <source>
        <dbReference type="EMBL" id="QQK07183.1"/>
    </source>
</evidence>
<evidence type="ECO:0000313" key="2">
    <source>
        <dbReference type="Proteomes" id="UP000595814"/>
    </source>
</evidence>
<proteinExistence type="predicted"/>
<gene>
    <name evidence="1" type="ORF">JFY71_07575</name>
</gene>
<sequence length="178" mass="19462">MLKIKSQIEKSFESLKEQCNFEEGNILVVGCSSSEIIGSKIGTNSSYEVGETVAKTLLDLCEKNNIYLAAQCCEHLNRALVVEKEVAEKFGFEIVTVVPKPKAGGSFATAVYSLFKEPVVVEYIKADYGMDIGLTMIGMHMKHVCIPLRLNPNTIGETIVTGAKIRPKLIGGARAEYL</sequence>
<dbReference type="EMBL" id="CP066744">
    <property type="protein sequence ID" value="QQK07183.1"/>
    <property type="molecule type" value="Genomic_DNA"/>
</dbReference>
<name>A0AC61MPS7_9FIRM</name>
<organism evidence="1 2">
    <name type="scientific">Miniphocaeibacter halophilus</name>
    <dbReference type="NCBI Taxonomy" id="2931922"/>
    <lineage>
        <taxon>Bacteria</taxon>
        <taxon>Bacillati</taxon>
        <taxon>Bacillota</taxon>
        <taxon>Tissierellia</taxon>
        <taxon>Tissierellales</taxon>
        <taxon>Peptoniphilaceae</taxon>
        <taxon>Miniphocaeibacter</taxon>
    </lineage>
</organism>